<keyword evidence="4" id="KW-1185">Reference proteome</keyword>
<dbReference type="InterPro" id="IPR027039">
    <property type="entry name" value="Crtac1"/>
</dbReference>
<reference evidence="3 4" key="1">
    <citation type="submission" date="2018-10" db="EMBL/GenBank/DDBJ databases">
        <title>Ulvibacterium marinum gen. nov., sp. nov., a novel marine bacterium of the family Flavobacteriaceae, isolated from a culture of the green alga Ulva prolifera.</title>
        <authorList>
            <person name="Zhang Z."/>
        </authorList>
    </citation>
    <scope>NUCLEOTIDE SEQUENCE [LARGE SCALE GENOMIC DNA]</scope>
    <source>
        <strain evidence="3 4">CCMM003</strain>
    </source>
</reference>
<dbReference type="Proteomes" id="UP000276603">
    <property type="component" value="Unassembled WGS sequence"/>
</dbReference>
<dbReference type="EMBL" id="RBCJ01000001">
    <property type="protein sequence ID" value="RKN83267.1"/>
    <property type="molecule type" value="Genomic_DNA"/>
</dbReference>
<keyword evidence="1" id="KW-0732">Signal</keyword>
<dbReference type="AlphaFoldDB" id="A0A3B0CGN5"/>
<evidence type="ECO:0000313" key="4">
    <source>
        <dbReference type="Proteomes" id="UP000276603"/>
    </source>
</evidence>
<sequence length="1108" mass="124259">MKQLLIFILILVFISCGNIDKGSKKQTSLFVLKDTTIGVSFENTLTYDEEFNPYLYRNFYNGGGVAIGDINNDGLEDIYFTGNMVDNKLYLNKGNWQFEDITENAGVACPGVWSTGATFADVNGDGLLDLYVCKSGKPEGGNRHNELFINNGPSTDLPDGQAGSGQITFIESSKKYGLDIEGLSVHAAFFDYDKDGDLDAYILNNSLRSVGAFDLIKDQRTIPDESGSGNKFLRNDNGVFTEITEEVGIYSSKIGFGLGITLGDFNQDNWTDIFISNDFFERDYLYINDTLGGFTEELENYFQSISMGSMGADMADLDNDLLSELIVTEMLPENLERQKTKTLFESWDKYTMAREQGYFHQFPRNTLQKNLGGKQFLETGRLAGISGSEWSWGALLFDMDNNGLRDVFISNGIYKDLLDRDYLAYRANEETVKNRIQKNEKNVITSLIDAMPSQAVPNAAYANQGNLKFQKTSHEWGLGTPSFSNGSAYGDLDNDGDLDLVVNNVNMPSFVYENTTDTLTLRSITLKLMDSTGRIPVIGTKATIKYGNDQYAHGENYVSRGFQSSVPYGVHFGVGNREKVDSLWIQWPNGKISTYTNLATNKIYSFKQPVRLGKYPPTHSFDAISPTILEGISPFFDFTHKENNYVDFNNERLLTQMSSNEGPAFAKADINKDGKPDFFVGGAKNQTGRLFISSRTGYYQMDTPFREDSNSEDTDALFFDGDNDGDLDLYVCHGGKAFSPYSVALNDAYYKNNEGAFVKSKTSLQFPKTLSSSTVAASDYDQDGDMDLFVGERYKTNLYGLPGTGYLLENNGKGEFTTLEEEGFINLGMITNAQWSDLNNDAWEDLVVLGEWMPVKIFLNEKGKLVDRTEAYGMGESSGLWTSLEVADIDRDGDMDIIAGNIGQNSFLRPNMKMFVHDFDGNGFQEQIICQSSKGKYYPIADKDELISQIPNLKKKLLYYKDYAKADISSIFTEEQLKNAISFDLKMIESTVFIHENGKYFPTRLPSEIQYAPVYTITSADINEDGHIDLFFGGNQYLVKPQFGRYDASTGWAIFGPYTNTDNPPEVFPLRIKGQIRNLEWIDTGNKKVLIASINNGKIRFYEFKNDR</sequence>
<gene>
    <name evidence="3" type="ORF">D7Z94_05405</name>
</gene>
<evidence type="ECO:0000313" key="3">
    <source>
        <dbReference type="EMBL" id="RKN83267.1"/>
    </source>
</evidence>
<protein>
    <submittedName>
        <fullName evidence="3">VCBS repeat-containing protein</fullName>
    </submittedName>
</protein>
<proteinExistence type="predicted"/>
<dbReference type="InterPro" id="IPR013517">
    <property type="entry name" value="FG-GAP"/>
</dbReference>
<dbReference type="OrthoDB" id="9816120at2"/>
<feature type="domain" description="ASPIC/UnbV" evidence="2">
    <location>
        <begin position="538"/>
        <end position="604"/>
    </location>
</feature>
<dbReference type="Pfam" id="PF13517">
    <property type="entry name" value="FG-GAP_3"/>
    <property type="match status" value="3"/>
</dbReference>
<dbReference type="PROSITE" id="PS51257">
    <property type="entry name" value="PROKAR_LIPOPROTEIN"/>
    <property type="match status" value="1"/>
</dbReference>
<dbReference type="PANTHER" id="PTHR16026:SF0">
    <property type="entry name" value="CARTILAGE ACIDIC PROTEIN 1"/>
    <property type="match status" value="1"/>
</dbReference>
<organism evidence="3 4">
    <name type="scientific">Ulvibacterium marinum</name>
    <dbReference type="NCBI Taxonomy" id="2419782"/>
    <lineage>
        <taxon>Bacteria</taxon>
        <taxon>Pseudomonadati</taxon>
        <taxon>Bacteroidota</taxon>
        <taxon>Flavobacteriia</taxon>
        <taxon>Flavobacteriales</taxon>
        <taxon>Flavobacteriaceae</taxon>
        <taxon>Ulvibacterium</taxon>
    </lineage>
</organism>
<dbReference type="Gene3D" id="2.130.10.130">
    <property type="entry name" value="Integrin alpha, N-terminal"/>
    <property type="match status" value="3"/>
</dbReference>
<comment type="caution">
    <text evidence="3">The sequence shown here is derived from an EMBL/GenBank/DDBJ whole genome shotgun (WGS) entry which is preliminary data.</text>
</comment>
<dbReference type="RefSeq" id="WP_120710474.1">
    <property type="nucleotide sequence ID" value="NZ_RBCJ01000001.1"/>
</dbReference>
<dbReference type="InterPro" id="IPR011519">
    <property type="entry name" value="UnbV_ASPIC"/>
</dbReference>
<evidence type="ECO:0000259" key="2">
    <source>
        <dbReference type="Pfam" id="PF07593"/>
    </source>
</evidence>
<evidence type="ECO:0000256" key="1">
    <source>
        <dbReference type="ARBA" id="ARBA00022729"/>
    </source>
</evidence>
<dbReference type="InterPro" id="IPR028994">
    <property type="entry name" value="Integrin_alpha_N"/>
</dbReference>
<accession>A0A3B0CGN5</accession>
<dbReference type="SUPFAM" id="SSF69318">
    <property type="entry name" value="Integrin alpha N-terminal domain"/>
    <property type="match status" value="3"/>
</dbReference>
<dbReference type="PANTHER" id="PTHR16026">
    <property type="entry name" value="CARTILAGE ACIDIC PROTEIN 1"/>
    <property type="match status" value="1"/>
</dbReference>
<name>A0A3B0CGN5_9FLAO</name>
<dbReference type="Pfam" id="PF07593">
    <property type="entry name" value="UnbV_ASPIC"/>
    <property type="match status" value="1"/>
</dbReference>